<dbReference type="OrthoDB" id="964176at2"/>
<name>A0A6P1QVL1_9FLAO</name>
<sequence length="182" mass="21389">MDLKDFQKNILNDVRVELKDEFDRNFERKAFFDKKWPITKLINNRGSLMMRSGNLRRGFQAKIQDNKITFSNSQPYASIHNEGGKIVVTAKMKRYFWAKYYEIIGSSTKTITSKVSKNKRIQRLSIEASQWKSLALMPIGKVIKVEERRIIGEHPQVKRCIKRVVDSNLKELNRTILKNLKK</sequence>
<evidence type="ECO:0000313" key="1">
    <source>
        <dbReference type="EMBL" id="QHN64861.1"/>
    </source>
</evidence>
<accession>A0A6P1QVL1</accession>
<evidence type="ECO:0000313" key="2">
    <source>
        <dbReference type="Proteomes" id="UP000464318"/>
    </source>
</evidence>
<dbReference type="EMBL" id="CP029149">
    <property type="protein sequence ID" value="QHN64861.1"/>
    <property type="molecule type" value="Genomic_DNA"/>
</dbReference>
<dbReference type="KEGG" id="bcad:DBX24_02610"/>
<dbReference type="RefSeq" id="WP_160223894.1">
    <property type="nucleotide sequence ID" value="NZ_CP029149.1"/>
</dbReference>
<organism evidence="1 2">
    <name type="scientific">Bergeyella cardium</name>
    <dbReference type="NCBI Taxonomy" id="1585976"/>
    <lineage>
        <taxon>Bacteria</taxon>
        <taxon>Pseudomonadati</taxon>
        <taxon>Bacteroidota</taxon>
        <taxon>Flavobacteriia</taxon>
        <taxon>Flavobacteriales</taxon>
        <taxon>Weeksellaceae</taxon>
        <taxon>Bergeyella</taxon>
    </lineage>
</organism>
<gene>
    <name evidence="1" type="ORF">DBX24_02610</name>
</gene>
<reference evidence="1 2" key="1">
    <citation type="submission" date="2018-04" db="EMBL/GenBank/DDBJ databases">
        <title>Characteristic and Complete Genome Sequencing of A Novel Member of Infective Endocarditis Causative Bacteria: Bergeyella cardium QL-PH.</title>
        <authorList>
            <person name="Pan H."/>
            <person name="Sun E."/>
            <person name="Zhang Y."/>
        </authorList>
    </citation>
    <scope>NUCLEOTIDE SEQUENCE [LARGE SCALE GENOMIC DNA]</scope>
    <source>
        <strain evidence="1 2">HPQL</strain>
    </source>
</reference>
<protein>
    <submittedName>
        <fullName evidence="1">Uncharacterized protein</fullName>
    </submittedName>
</protein>
<dbReference type="AlphaFoldDB" id="A0A6P1QVL1"/>
<proteinExistence type="predicted"/>
<dbReference type="Proteomes" id="UP000464318">
    <property type="component" value="Chromosome"/>
</dbReference>
<keyword evidence="2" id="KW-1185">Reference proteome</keyword>